<proteinExistence type="predicted"/>
<sequence>MFRESTSVGTIIVDSSGDGGCGGFGDWLFVCKLEK</sequence>
<name>A0A0V0ZVS1_9BILA</name>
<dbReference type="AlphaFoldDB" id="A0A0V0ZVS1"/>
<dbReference type="EMBL" id="JYDQ01000081">
    <property type="protein sequence ID" value="KRY16254.1"/>
    <property type="molecule type" value="Genomic_DNA"/>
</dbReference>
<keyword evidence="2" id="KW-1185">Reference proteome</keyword>
<evidence type="ECO:0000313" key="2">
    <source>
        <dbReference type="Proteomes" id="UP000054783"/>
    </source>
</evidence>
<comment type="caution">
    <text evidence="1">The sequence shown here is derived from an EMBL/GenBank/DDBJ whole genome shotgun (WGS) entry which is preliminary data.</text>
</comment>
<organism evidence="1 2">
    <name type="scientific">Trichinella patagoniensis</name>
    <dbReference type="NCBI Taxonomy" id="990121"/>
    <lineage>
        <taxon>Eukaryota</taxon>
        <taxon>Metazoa</taxon>
        <taxon>Ecdysozoa</taxon>
        <taxon>Nematoda</taxon>
        <taxon>Enoplea</taxon>
        <taxon>Dorylaimia</taxon>
        <taxon>Trichinellida</taxon>
        <taxon>Trichinellidae</taxon>
        <taxon>Trichinella</taxon>
    </lineage>
</organism>
<reference evidence="1 2" key="1">
    <citation type="submission" date="2015-01" db="EMBL/GenBank/DDBJ databases">
        <title>Evolution of Trichinella species and genotypes.</title>
        <authorList>
            <person name="Korhonen P.K."/>
            <person name="Edoardo P."/>
            <person name="Giuseppe L.R."/>
            <person name="Gasser R.B."/>
        </authorList>
    </citation>
    <scope>NUCLEOTIDE SEQUENCE [LARGE SCALE GENOMIC DNA]</scope>
    <source>
        <strain evidence="1">ISS2496</strain>
    </source>
</reference>
<dbReference type="Proteomes" id="UP000054783">
    <property type="component" value="Unassembled WGS sequence"/>
</dbReference>
<evidence type="ECO:0000313" key="1">
    <source>
        <dbReference type="EMBL" id="KRY16254.1"/>
    </source>
</evidence>
<gene>
    <name evidence="1" type="ORF">T12_15122</name>
</gene>
<accession>A0A0V0ZVS1</accession>
<protein>
    <submittedName>
        <fullName evidence="1">Uncharacterized protein</fullName>
    </submittedName>
</protein>